<feature type="transmembrane region" description="Helical" evidence="12">
    <location>
        <begin position="228"/>
        <end position="249"/>
    </location>
</feature>
<organism evidence="15 16">
    <name type="scientific">Alteromonas arenosi</name>
    <dbReference type="NCBI Taxonomy" id="3055817"/>
    <lineage>
        <taxon>Bacteria</taxon>
        <taxon>Pseudomonadati</taxon>
        <taxon>Pseudomonadota</taxon>
        <taxon>Gammaproteobacteria</taxon>
        <taxon>Alteromonadales</taxon>
        <taxon>Alteromonadaceae</taxon>
        <taxon>Alteromonas/Salinimonas group</taxon>
        <taxon>Alteromonas</taxon>
    </lineage>
</organism>
<feature type="transmembrane region" description="Helical" evidence="12">
    <location>
        <begin position="371"/>
        <end position="388"/>
    </location>
</feature>
<feature type="transmembrane region" description="Helical" evidence="12">
    <location>
        <begin position="270"/>
        <end position="295"/>
    </location>
</feature>
<evidence type="ECO:0000259" key="14">
    <source>
        <dbReference type="PROSITE" id="PS50110"/>
    </source>
</evidence>
<evidence type="ECO:0000256" key="10">
    <source>
        <dbReference type="ARBA" id="ARBA00023136"/>
    </source>
</evidence>
<dbReference type="InterPro" id="IPR001734">
    <property type="entry name" value="Na/solute_symporter"/>
</dbReference>
<dbReference type="SUPFAM" id="SSF47384">
    <property type="entry name" value="Homodimeric domain of signal transducing histidine kinase"/>
    <property type="match status" value="1"/>
</dbReference>
<dbReference type="InterPro" id="IPR003594">
    <property type="entry name" value="HATPase_dom"/>
</dbReference>
<dbReference type="CDD" id="cd10322">
    <property type="entry name" value="SLC5sbd"/>
    <property type="match status" value="1"/>
</dbReference>
<dbReference type="RefSeq" id="WP_289367271.1">
    <property type="nucleotide sequence ID" value="NZ_JAUCBP010000014.1"/>
</dbReference>
<evidence type="ECO:0000256" key="6">
    <source>
        <dbReference type="ARBA" id="ARBA00022679"/>
    </source>
</evidence>
<dbReference type="PROSITE" id="PS50283">
    <property type="entry name" value="NA_SOLUT_SYMP_3"/>
    <property type="match status" value="1"/>
</dbReference>
<dbReference type="CDD" id="cd00082">
    <property type="entry name" value="HisKA"/>
    <property type="match status" value="1"/>
</dbReference>
<feature type="modified residue" description="4-aspartylphosphate" evidence="11">
    <location>
        <position position="1069"/>
    </location>
</feature>
<accession>A0ABT7T1M5</accession>
<name>A0ABT7T1M5_9ALTE</name>
<dbReference type="InterPro" id="IPR038377">
    <property type="entry name" value="Na/Glc_symporter_sf"/>
</dbReference>
<dbReference type="EC" id="2.7.13.3" evidence="4"/>
<feature type="transmembrane region" description="Helical" evidence="12">
    <location>
        <begin position="6"/>
        <end position="23"/>
    </location>
</feature>
<dbReference type="Pfam" id="PF12860">
    <property type="entry name" value="PAS_7"/>
    <property type="match status" value="1"/>
</dbReference>
<dbReference type="Pfam" id="PF02518">
    <property type="entry name" value="HATPase_c"/>
    <property type="match status" value="1"/>
</dbReference>
<feature type="transmembrane region" description="Helical" evidence="12">
    <location>
        <begin position="152"/>
        <end position="170"/>
    </location>
</feature>
<dbReference type="InterPro" id="IPR036097">
    <property type="entry name" value="HisK_dim/P_sf"/>
</dbReference>
<evidence type="ECO:0000256" key="8">
    <source>
        <dbReference type="ARBA" id="ARBA00022777"/>
    </source>
</evidence>
<protein>
    <recommendedName>
        <fullName evidence="4">histidine kinase</fullName>
        <ecNumber evidence="4">2.7.13.3</ecNumber>
    </recommendedName>
</protein>
<dbReference type="InterPro" id="IPR035965">
    <property type="entry name" value="PAS-like_dom_sf"/>
</dbReference>
<keyword evidence="16" id="KW-1185">Reference proteome</keyword>
<keyword evidence="8" id="KW-0418">Kinase</keyword>
<dbReference type="Gene3D" id="3.40.50.2300">
    <property type="match status" value="1"/>
</dbReference>
<dbReference type="EMBL" id="JAUCBP010000014">
    <property type="protein sequence ID" value="MDM7862332.1"/>
    <property type="molecule type" value="Genomic_DNA"/>
</dbReference>
<dbReference type="Pfam" id="PF00512">
    <property type="entry name" value="HisKA"/>
    <property type="match status" value="1"/>
</dbReference>
<evidence type="ECO:0000256" key="1">
    <source>
        <dbReference type="ARBA" id="ARBA00000085"/>
    </source>
</evidence>
<dbReference type="PROSITE" id="PS50109">
    <property type="entry name" value="HIS_KIN"/>
    <property type="match status" value="1"/>
</dbReference>
<comment type="caution">
    <text evidence="15">The sequence shown here is derived from an EMBL/GenBank/DDBJ whole genome shotgun (WGS) entry which is preliminary data.</text>
</comment>
<dbReference type="SUPFAM" id="SSF55785">
    <property type="entry name" value="PYP-like sensor domain (PAS domain)"/>
    <property type="match status" value="1"/>
</dbReference>
<feature type="domain" description="Response regulatory" evidence="14">
    <location>
        <begin position="1020"/>
        <end position="1135"/>
    </location>
</feature>
<dbReference type="PROSITE" id="PS50110">
    <property type="entry name" value="RESPONSE_REGULATORY"/>
    <property type="match status" value="1"/>
</dbReference>
<dbReference type="SUPFAM" id="SSF52172">
    <property type="entry name" value="CheY-like"/>
    <property type="match status" value="1"/>
</dbReference>
<evidence type="ECO:0000256" key="4">
    <source>
        <dbReference type="ARBA" id="ARBA00012438"/>
    </source>
</evidence>
<comment type="subcellular location">
    <subcellularLocation>
        <location evidence="2">Membrane</location>
        <topology evidence="2">Multi-pass membrane protein</topology>
    </subcellularLocation>
</comment>
<feature type="transmembrane region" description="Helical" evidence="12">
    <location>
        <begin position="182"/>
        <end position="208"/>
    </location>
</feature>
<feature type="transmembrane region" description="Helical" evidence="12">
    <location>
        <begin position="66"/>
        <end position="85"/>
    </location>
</feature>
<feature type="transmembrane region" description="Helical" evidence="12">
    <location>
        <begin position="35"/>
        <end position="54"/>
    </location>
</feature>
<reference evidence="15 16" key="1">
    <citation type="submission" date="2023-06" db="EMBL/GenBank/DDBJ databases">
        <title>Alteromonas sp. ASW11-36 isolated from intertidal sand.</title>
        <authorList>
            <person name="Li Y."/>
        </authorList>
    </citation>
    <scope>NUCLEOTIDE SEQUENCE [LARGE SCALE GENOMIC DNA]</scope>
    <source>
        <strain evidence="15 16">ASW11-36</strain>
    </source>
</reference>
<dbReference type="PANTHER" id="PTHR43047:SF9">
    <property type="entry name" value="HISTIDINE KINASE"/>
    <property type="match status" value="1"/>
</dbReference>
<dbReference type="Gene3D" id="1.20.1730.10">
    <property type="entry name" value="Sodium/glucose cotransporter"/>
    <property type="match status" value="1"/>
</dbReference>
<dbReference type="PRINTS" id="PR00344">
    <property type="entry name" value="BCTRLSENSOR"/>
</dbReference>
<evidence type="ECO:0000256" key="9">
    <source>
        <dbReference type="ARBA" id="ARBA00022989"/>
    </source>
</evidence>
<dbReference type="InterPro" id="IPR011006">
    <property type="entry name" value="CheY-like_superfamily"/>
</dbReference>
<keyword evidence="9 12" id="KW-1133">Transmembrane helix</keyword>
<feature type="transmembrane region" description="Helical" evidence="12">
    <location>
        <begin position="466"/>
        <end position="484"/>
    </location>
</feature>
<dbReference type="PANTHER" id="PTHR43047">
    <property type="entry name" value="TWO-COMPONENT HISTIDINE PROTEIN KINASE"/>
    <property type="match status" value="1"/>
</dbReference>
<evidence type="ECO:0000313" key="16">
    <source>
        <dbReference type="Proteomes" id="UP001234343"/>
    </source>
</evidence>
<dbReference type="SMART" id="SM00388">
    <property type="entry name" value="HisKA"/>
    <property type="match status" value="1"/>
</dbReference>
<dbReference type="SMART" id="SM00387">
    <property type="entry name" value="HATPase_c"/>
    <property type="match status" value="1"/>
</dbReference>
<evidence type="ECO:0000313" key="15">
    <source>
        <dbReference type="EMBL" id="MDM7862332.1"/>
    </source>
</evidence>
<comment type="catalytic activity">
    <reaction evidence="1">
        <text>ATP + protein L-histidine = ADP + protein N-phospho-L-histidine.</text>
        <dbReference type="EC" id="2.7.13.3"/>
    </reaction>
</comment>
<dbReference type="InterPro" id="IPR003661">
    <property type="entry name" value="HisK_dim/P_dom"/>
</dbReference>
<evidence type="ECO:0000256" key="11">
    <source>
        <dbReference type="PROSITE-ProRule" id="PRU00169"/>
    </source>
</evidence>
<dbReference type="Gene3D" id="3.30.565.10">
    <property type="entry name" value="Histidine kinase-like ATPase, C-terminal domain"/>
    <property type="match status" value="1"/>
</dbReference>
<dbReference type="CDD" id="cd00156">
    <property type="entry name" value="REC"/>
    <property type="match status" value="1"/>
</dbReference>
<keyword evidence="6" id="KW-0808">Transferase</keyword>
<feature type="transmembrane region" description="Helical" evidence="12">
    <location>
        <begin position="315"/>
        <end position="340"/>
    </location>
</feature>
<feature type="transmembrane region" description="Helical" evidence="12">
    <location>
        <begin position="400"/>
        <end position="421"/>
    </location>
</feature>
<evidence type="ECO:0000256" key="7">
    <source>
        <dbReference type="ARBA" id="ARBA00022692"/>
    </source>
</evidence>
<keyword evidence="5 11" id="KW-0597">Phosphoprotein</keyword>
<dbReference type="InterPro" id="IPR005467">
    <property type="entry name" value="His_kinase_dom"/>
</dbReference>
<dbReference type="Proteomes" id="UP001234343">
    <property type="component" value="Unassembled WGS sequence"/>
</dbReference>
<evidence type="ECO:0000256" key="3">
    <source>
        <dbReference type="ARBA" id="ARBA00006434"/>
    </source>
</evidence>
<comment type="similarity">
    <text evidence="3">Belongs to the sodium:solute symporter (SSF) (TC 2.A.21) family.</text>
</comment>
<dbReference type="Gene3D" id="1.10.287.130">
    <property type="match status" value="1"/>
</dbReference>
<sequence>MALGWSLLAIFYLFGLFWMARWGDKNSPTARWLTSHPAIYSLALAIYCTAWTFFGAVGQASRDHWIFLPILLGPILVYAIGYRFIYKMVLVSKKQHITTIADFISSRYGKRQSVALMVTVIALLATIPYIALQLKAIGQTFQQLTDYQDTNLLILIATLFMAIFAIFFGTKHADVTEYRRGLMLAIAFESSLKLLALVLVGFIAYLAIDNAAGEPKLAPMLTDEALSTFSSFNFWAQTLMAAAAIICLPRQFHVAIIDNLSLDHIKTARWLFPLYLIIMAAVIPIIAMAGNQLFAASNVAPDAYVLSIAIDSGSIILQALVFLGGLSAATAMIIVATLTLSTMLTNDVVLPRIFAIDKHQNKTDFSARIRFIRRIVIGVILLMAFIYQQQMTGSRSLASIGLIAFSLVIQLLPAIVGGVYWKKGHAHGVYAGLLVGLTCWVLWLVLPTINNDFDQVHQNELLSQGAVVSLIANAIGYILFSLMAPARLIDRIQAEAFVSPADIRNNVTRSHGNNIKVADLLTLLTTFMGQGRCEQLVDEFNRTHNIKVLPNDKPNPAFMAFCERALGGVIGASSARALTDSVIRGKKLDFTEVINFFDDTTQAMQFNMTALITSLENIDQGISVIDKQLKLVAWNKRYSDMFDYPEGMLEVGTPISTLVRYNAERGEFGTGEVDAEVEKRMAHLHSGSPHKFTRHRSDGSVIEMVGNPLPGGGFVTTFNDITGHVEIQQALEESNIDLEHRVKKRTEEVHSINAELRLEIQRRSDAEKELIRARQAAEEANASKTRFLALASHDVLQPLNAAKLYVSALRETSLDDNAAKLVDKLNQSVNSSEALIGTLLDISRLDQGDLKPTIEPVDVIATLTPLIDQIAIKAKEKGLEFRTKIRPCWAMADKTYLYRIVQNLLSNAVKYTQKGKVLLTIKVVENRVQIRVFDTGIGVTQEQQILIFSDFYRADTHTESGVGLGLGVVRRLSGQIKGNVGVRSTPGKGSCFELRVPVSEPGQDESKTVTRASSSFSGLRVLCVDDQQENLDALKTLLERWSITVEVAQTREAALATAQSFKPQIVLMDYQLGKNDNGLEVIDALRTELDMVCPACLVTAVRDTELAETCKQHGVHYMNKPVKPAKLRALLQAMTRHIDAADVIEKEA</sequence>
<feature type="transmembrane region" description="Helical" evidence="12">
    <location>
        <begin position="114"/>
        <end position="132"/>
    </location>
</feature>
<evidence type="ECO:0000256" key="2">
    <source>
        <dbReference type="ARBA" id="ARBA00004141"/>
    </source>
</evidence>
<evidence type="ECO:0000256" key="5">
    <source>
        <dbReference type="ARBA" id="ARBA00022553"/>
    </source>
</evidence>
<evidence type="ECO:0000256" key="12">
    <source>
        <dbReference type="SAM" id="Phobius"/>
    </source>
</evidence>
<dbReference type="Gene3D" id="3.30.450.20">
    <property type="entry name" value="PAS domain"/>
    <property type="match status" value="1"/>
</dbReference>
<keyword evidence="10 12" id="KW-0472">Membrane</keyword>
<feature type="domain" description="Histidine kinase" evidence="13">
    <location>
        <begin position="790"/>
        <end position="1000"/>
    </location>
</feature>
<dbReference type="SMART" id="SM00448">
    <property type="entry name" value="REC"/>
    <property type="match status" value="1"/>
</dbReference>
<keyword evidence="7 12" id="KW-0812">Transmembrane</keyword>
<evidence type="ECO:0000259" key="13">
    <source>
        <dbReference type="PROSITE" id="PS50109"/>
    </source>
</evidence>
<gene>
    <name evidence="15" type="ORF">QTP81_17120</name>
</gene>
<proteinExistence type="inferred from homology"/>
<dbReference type="InterPro" id="IPR036890">
    <property type="entry name" value="HATPase_C_sf"/>
</dbReference>
<dbReference type="InterPro" id="IPR004358">
    <property type="entry name" value="Sig_transdc_His_kin-like_C"/>
</dbReference>
<dbReference type="InterPro" id="IPR001789">
    <property type="entry name" value="Sig_transdc_resp-reg_receiver"/>
</dbReference>
<dbReference type="Pfam" id="PF00072">
    <property type="entry name" value="Response_reg"/>
    <property type="match status" value="1"/>
</dbReference>
<feature type="transmembrane region" description="Helical" evidence="12">
    <location>
        <begin position="428"/>
        <end position="446"/>
    </location>
</feature>
<dbReference type="SUPFAM" id="SSF55874">
    <property type="entry name" value="ATPase domain of HSP90 chaperone/DNA topoisomerase II/histidine kinase"/>
    <property type="match status" value="1"/>
</dbReference>